<dbReference type="GO" id="GO:0004467">
    <property type="term" value="F:long-chain fatty acid-CoA ligase activity"/>
    <property type="evidence" value="ECO:0007669"/>
    <property type="project" value="UniProtKB-EC"/>
</dbReference>
<dbReference type="OMA" id="ANIACIM"/>
<evidence type="ECO:0000313" key="7">
    <source>
        <dbReference type="Proteomes" id="UP000318571"/>
    </source>
</evidence>
<keyword evidence="3" id="KW-0443">Lipid metabolism</keyword>
<gene>
    <name evidence="6" type="ORF">TCAL_01059</name>
</gene>
<keyword evidence="7" id="KW-1185">Reference proteome</keyword>
<dbReference type="Gene3D" id="3.40.50.12780">
    <property type="entry name" value="N-terminal domain of ligase-like"/>
    <property type="match status" value="1"/>
</dbReference>
<reference evidence="6 7" key="1">
    <citation type="journal article" date="2018" name="Nat. Ecol. Evol.">
        <title>Genomic signatures of mitonuclear coevolution across populations of Tigriopus californicus.</title>
        <authorList>
            <person name="Barreto F.S."/>
            <person name="Watson E.T."/>
            <person name="Lima T.G."/>
            <person name="Willett C.S."/>
            <person name="Edmands S."/>
            <person name="Li W."/>
            <person name="Burton R.S."/>
        </authorList>
    </citation>
    <scope>NUCLEOTIDE SEQUENCE [LARGE SCALE GENOMIC DNA]</scope>
    <source>
        <strain evidence="6 7">San Diego</strain>
    </source>
</reference>
<dbReference type="EC" id="6.2.1.3" evidence="4"/>
<dbReference type="OrthoDB" id="3633556at2759"/>
<dbReference type="SUPFAM" id="SSF56801">
    <property type="entry name" value="Acetyl-CoA synthetase-like"/>
    <property type="match status" value="1"/>
</dbReference>
<dbReference type="Proteomes" id="UP000318571">
    <property type="component" value="Chromosome 7"/>
</dbReference>
<dbReference type="InterPro" id="IPR000873">
    <property type="entry name" value="AMP-dep_synth/lig_dom"/>
</dbReference>
<accession>A0A553P2B8</accession>
<name>A0A553P2B8_TIGCA</name>
<dbReference type="InterPro" id="IPR042099">
    <property type="entry name" value="ANL_N_sf"/>
</dbReference>
<evidence type="ECO:0000259" key="5">
    <source>
        <dbReference type="Pfam" id="PF00501"/>
    </source>
</evidence>
<dbReference type="Pfam" id="PF00501">
    <property type="entry name" value="AMP-binding"/>
    <property type="match status" value="1"/>
</dbReference>
<dbReference type="STRING" id="6832.A0A553P2B8"/>
<sequence>MPEDIGPDRILPAEDLTTWKREGATKIRFSQDGFGSRKAISVPTYVRKACEEANNKPAVRFKKDGSWKTWSYTEYYAYIRCTARAMIKLGLEPYHAASIAGFNSPEWFLSCLGAIFAGGFSCGLYPTNSAEMNQFIMNDSSTQILVVEDDAALSKIWKIKDQVPSLKQIIQYSGKPTKPGVLSWQEFMDIGAKASEGPLEDRLRNMAINQCATLIYTSGTTGNPKGVMLSHDNLVYTCDVSLKTCNFRNYQERIVSYLPLSHIAAMLVDIYAPIGCRSVVYFADKDALKGSLVATLQDVRPTQFFGVPRVWEKIMEKMLDKGRDIKGLQKKISQACKEAGLLHYLHNQDTVMYRVGQKVVYKKVRQALGLDQCIGLFSAAAPLGIETIKYFLSLDMPIVELYGMSETTGPHTLSTLTQRRLGSVGKTLESCKSRVSEPSEDGEGEMCMWGRNIMMGYLDREDKTQEDIDPEGWMHSGDLATIDDDGFVFITGRIKELLITAGGENVAPVPIEDLIKRELPIISNAILIGDKKKFLAVFLTIKTEMDHNTDIPKKELAPTSIAWCEALGRKCSTIEDILEGPDPIIMAAIQAGIDRANAHAVSNAARVQRWTILPLDLTISGGELGPTMKLKRFAFNKKFDRAIERLYG</sequence>
<evidence type="ECO:0000313" key="6">
    <source>
        <dbReference type="EMBL" id="TRY71790.1"/>
    </source>
</evidence>
<evidence type="ECO:0000256" key="2">
    <source>
        <dbReference type="ARBA" id="ARBA00022832"/>
    </source>
</evidence>
<organism evidence="6 7">
    <name type="scientific">Tigriopus californicus</name>
    <name type="common">Marine copepod</name>
    <dbReference type="NCBI Taxonomy" id="6832"/>
    <lineage>
        <taxon>Eukaryota</taxon>
        <taxon>Metazoa</taxon>
        <taxon>Ecdysozoa</taxon>
        <taxon>Arthropoda</taxon>
        <taxon>Crustacea</taxon>
        <taxon>Multicrustacea</taxon>
        <taxon>Hexanauplia</taxon>
        <taxon>Copepoda</taxon>
        <taxon>Harpacticoida</taxon>
        <taxon>Harpacticidae</taxon>
        <taxon>Tigriopus</taxon>
    </lineage>
</organism>
<keyword evidence="1" id="KW-0436">Ligase</keyword>
<keyword evidence="2" id="KW-0276">Fatty acid metabolism</keyword>
<protein>
    <recommendedName>
        <fullName evidence="4">long-chain-fatty-acid--CoA ligase</fullName>
        <ecNumber evidence="4">6.2.1.3</ecNumber>
    </recommendedName>
</protein>
<feature type="domain" description="AMP-dependent synthetase/ligase" evidence="5">
    <location>
        <begin position="47"/>
        <end position="458"/>
    </location>
</feature>
<evidence type="ECO:0000256" key="4">
    <source>
        <dbReference type="ARBA" id="ARBA00026121"/>
    </source>
</evidence>
<evidence type="ECO:0000256" key="3">
    <source>
        <dbReference type="ARBA" id="ARBA00023098"/>
    </source>
</evidence>
<evidence type="ECO:0000256" key="1">
    <source>
        <dbReference type="ARBA" id="ARBA00022598"/>
    </source>
</evidence>
<comment type="caution">
    <text evidence="6">The sequence shown here is derived from an EMBL/GenBank/DDBJ whole genome shotgun (WGS) entry which is preliminary data.</text>
</comment>
<proteinExistence type="predicted"/>
<dbReference type="AlphaFoldDB" id="A0A553P2B8"/>
<dbReference type="PROSITE" id="PS00455">
    <property type="entry name" value="AMP_BINDING"/>
    <property type="match status" value="1"/>
</dbReference>
<dbReference type="EMBL" id="VCGU01000008">
    <property type="protein sequence ID" value="TRY71790.1"/>
    <property type="molecule type" value="Genomic_DNA"/>
</dbReference>
<dbReference type="GO" id="GO:0016020">
    <property type="term" value="C:membrane"/>
    <property type="evidence" value="ECO:0007669"/>
    <property type="project" value="TreeGrafter"/>
</dbReference>
<dbReference type="PANTHER" id="PTHR43272">
    <property type="entry name" value="LONG-CHAIN-FATTY-ACID--COA LIGASE"/>
    <property type="match status" value="1"/>
</dbReference>
<dbReference type="InterPro" id="IPR020845">
    <property type="entry name" value="AMP-binding_CS"/>
</dbReference>
<dbReference type="Pfam" id="PF23562">
    <property type="entry name" value="AMP-binding_C_3"/>
    <property type="match status" value="1"/>
</dbReference>
<dbReference type="GO" id="GO:0005783">
    <property type="term" value="C:endoplasmic reticulum"/>
    <property type="evidence" value="ECO:0007669"/>
    <property type="project" value="TreeGrafter"/>
</dbReference>
<dbReference type="PANTHER" id="PTHR43272:SF32">
    <property type="entry name" value="AMP-DEPENDENT SYNTHETASE_LIGASE DOMAIN-CONTAINING PROTEIN"/>
    <property type="match status" value="1"/>
</dbReference>